<dbReference type="PANTHER" id="PTHR38248:SF2">
    <property type="entry name" value="FUNK1 11"/>
    <property type="match status" value="1"/>
</dbReference>
<dbReference type="InterPro" id="IPR008266">
    <property type="entry name" value="Tyr_kinase_AS"/>
</dbReference>
<dbReference type="EMBL" id="JANBTW010000088">
    <property type="protein sequence ID" value="KAJ2672167.1"/>
    <property type="molecule type" value="Genomic_DNA"/>
</dbReference>
<dbReference type="InterPro" id="IPR011009">
    <property type="entry name" value="Kinase-like_dom_sf"/>
</dbReference>
<dbReference type="AlphaFoldDB" id="A0A9W8G480"/>
<dbReference type="PROSITE" id="PS50011">
    <property type="entry name" value="PROTEIN_KINASE_DOM"/>
    <property type="match status" value="1"/>
</dbReference>
<dbReference type="GO" id="GO:0004672">
    <property type="term" value="F:protein kinase activity"/>
    <property type="evidence" value="ECO:0007669"/>
    <property type="project" value="InterPro"/>
</dbReference>
<gene>
    <name evidence="3" type="ORF">GGI25_005240</name>
</gene>
<dbReference type="PANTHER" id="PTHR38248">
    <property type="entry name" value="FUNK1 6"/>
    <property type="match status" value="1"/>
</dbReference>
<name>A0A9W8G480_9FUNG</name>
<evidence type="ECO:0000256" key="1">
    <source>
        <dbReference type="SAM" id="MobiDB-lite"/>
    </source>
</evidence>
<evidence type="ECO:0000313" key="4">
    <source>
        <dbReference type="Proteomes" id="UP001151518"/>
    </source>
</evidence>
<feature type="region of interest" description="Disordered" evidence="1">
    <location>
        <begin position="233"/>
        <end position="267"/>
    </location>
</feature>
<dbReference type="PROSITE" id="PS00109">
    <property type="entry name" value="PROTEIN_KINASE_TYR"/>
    <property type="match status" value="1"/>
</dbReference>
<protein>
    <recommendedName>
        <fullName evidence="2">Protein kinase domain-containing protein</fullName>
    </recommendedName>
</protein>
<proteinExistence type="predicted"/>
<reference evidence="3" key="1">
    <citation type="submission" date="2022-07" db="EMBL/GenBank/DDBJ databases">
        <title>Phylogenomic reconstructions and comparative analyses of Kickxellomycotina fungi.</title>
        <authorList>
            <person name="Reynolds N.K."/>
            <person name="Stajich J.E."/>
            <person name="Barry K."/>
            <person name="Grigoriev I.V."/>
            <person name="Crous P."/>
            <person name="Smith M.E."/>
        </authorList>
    </citation>
    <scope>NUCLEOTIDE SEQUENCE</scope>
    <source>
        <strain evidence="3">NRRL 3115</strain>
    </source>
</reference>
<dbReference type="SUPFAM" id="SSF56112">
    <property type="entry name" value="Protein kinase-like (PK-like)"/>
    <property type="match status" value="1"/>
</dbReference>
<dbReference type="InterPro" id="IPR000719">
    <property type="entry name" value="Prot_kinase_dom"/>
</dbReference>
<organism evidence="3 4">
    <name type="scientific">Coemansia spiralis</name>
    <dbReference type="NCBI Taxonomy" id="417178"/>
    <lineage>
        <taxon>Eukaryota</taxon>
        <taxon>Fungi</taxon>
        <taxon>Fungi incertae sedis</taxon>
        <taxon>Zoopagomycota</taxon>
        <taxon>Kickxellomycotina</taxon>
        <taxon>Kickxellomycetes</taxon>
        <taxon>Kickxellales</taxon>
        <taxon>Kickxellaceae</taxon>
        <taxon>Coemansia</taxon>
    </lineage>
</organism>
<evidence type="ECO:0000259" key="2">
    <source>
        <dbReference type="PROSITE" id="PS50011"/>
    </source>
</evidence>
<dbReference type="Pfam" id="PF17667">
    <property type="entry name" value="Pkinase_fungal"/>
    <property type="match status" value="1"/>
</dbReference>
<dbReference type="Proteomes" id="UP001151518">
    <property type="component" value="Unassembled WGS sequence"/>
</dbReference>
<dbReference type="OrthoDB" id="5584477at2759"/>
<comment type="caution">
    <text evidence="3">The sequence shown here is derived from an EMBL/GenBank/DDBJ whole genome shotgun (WGS) entry which is preliminary data.</text>
</comment>
<sequence>MLSAEQQKDTPFCLHARHAMTPIGQRLREVDSAAELIIVLNDAMVCHNAINESCGILHRDISANNILVVREKDKPVRGMLIDFDCAIVESDKSASIRPERTGTLPFMSIANLERMDIQRTVLDDWESLLYLVCWLATFGINRKNDREDEDEHLPIKSWSSDSPSITAREKRNHLDSVRSFRVNILKHFQKKQDLWGALYHLARRLHESLFFNGNLDEKVRMRCHGATDDLLEEPDDDLIMEESDGSGDNRDTHSENGLNKDSSEEVNPFVERITHAKSLTKDLLEVLSKSAALAYKRMK</sequence>
<dbReference type="Gene3D" id="1.10.510.10">
    <property type="entry name" value="Transferase(Phosphotransferase) domain 1"/>
    <property type="match status" value="1"/>
</dbReference>
<accession>A0A9W8G480</accession>
<feature type="domain" description="Protein kinase" evidence="2">
    <location>
        <begin position="1"/>
        <end position="270"/>
    </location>
</feature>
<dbReference type="GO" id="GO:0005524">
    <property type="term" value="F:ATP binding"/>
    <property type="evidence" value="ECO:0007669"/>
    <property type="project" value="InterPro"/>
</dbReference>
<evidence type="ECO:0000313" key="3">
    <source>
        <dbReference type="EMBL" id="KAJ2672167.1"/>
    </source>
</evidence>
<dbReference type="InterPro" id="IPR040976">
    <property type="entry name" value="Pkinase_fungal"/>
</dbReference>
<feature type="compositionally biased region" description="Acidic residues" evidence="1">
    <location>
        <begin position="233"/>
        <end position="245"/>
    </location>
</feature>